<dbReference type="PANTHER" id="PTHR30461:SF26">
    <property type="entry name" value="RESOLVASE HOMOLOG YNEB"/>
    <property type="match status" value="1"/>
</dbReference>
<keyword evidence="3" id="KW-0230">DNA invertase</keyword>
<dbReference type="SUPFAM" id="SSF53041">
    <property type="entry name" value="Resolvase-like"/>
    <property type="match status" value="1"/>
</dbReference>
<evidence type="ECO:0000313" key="9">
    <source>
        <dbReference type="EMBL" id="MBM2419720.1"/>
    </source>
</evidence>
<comment type="similarity">
    <text evidence="1">Belongs to the site-specific recombinase resolvase family.</text>
</comment>
<evidence type="ECO:0000259" key="7">
    <source>
        <dbReference type="PROSITE" id="PS51736"/>
    </source>
</evidence>
<evidence type="ECO:0000256" key="6">
    <source>
        <dbReference type="PIRSR" id="PIRSR606118-50"/>
    </source>
</evidence>
<dbReference type="GO" id="GO:0000150">
    <property type="term" value="F:DNA strand exchange activity"/>
    <property type="evidence" value="ECO:0007669"/>
    <property type="project" value="UniProtKB-KW"/>
</dbReference>
<feature type="domain" description="Resolvase/invertase-type recombinase catalytic" evidence="7">
    <location>
        <begin position="6"/>
        <end position="140"/>
    </location>
</feature>
<dbReference type="PANTHER" id="PTHR30461">
    <property type="entry name" value="DNA-INVERTASE FROM LAMBDOID PROPHAGE"/>
    <property type="match status" value="1"/>
</dbReference>
<dbReference type="EMBL" id="JAFBXF010000025">
    <property type="protein sequence ID" value="MBM2419720.1"/>
    <property type="molecule type" value="Genomic_DNA"/>
</dbReference>
<name>A0A9Q2P1S5_9RHOB</name>
<organism evidence="8 10">
    <name type="scientific">Marivita cryptomonadis</name>
    <dbReference type="NCBI Taxonomy" id="505252"/>
    <lineage>
        <taxon>Bacteria</taxon>
        <taxon>Pseudomonadati</taxon>
        <taxon>Pseudomonadota</taxon>
        <taxon>Alphaproteobacteria</taxon>
        <taxon>Rhodobacterales</taxon>
        <taxon>Roseobacteraceae</taxon>
        <taxon>Marivita</taxon>
    </lineage>
</organism>
<dbReference type="EMBL" id="JAFBXE010000025">
    <property type="protein sequence ID" value="MBM2415063.1"/>
    <property type="molecule type" value="Genomic_DNA"/>
</dbReference>
<feature type="active site" description="O-(5'-phospho-DNA)-serine intermediate" evidence="6">
    <location>
        <position position="14"/>
    </location>
</feature>
<evidence type="ECO:0000256" key="1">
    <source>
        <dbReference type="ARBA" id="ARBA00009913"/>
    </source>
</evidence>
<evidence type="ECO:0000256" key="3">
    <source>
        <dbReference type="ARBA" id="ARBA00023100"/>
    </source>
</evidence>
<dbReference type="CDD" id="cd03768">
    <property type="entry name" value="SR_ResInv"/>
    <property type="match status" value="1"/>
</dbReference>
<dbReference type="PROSITE" id="PS51736">
    <property type="entry name" value="RECOMBINASES_3"/>
    <property type="match status" value="1"/>
</dbReference>
<keyword evidence="11" id="KW-1185">Reference proteome</keyword>
<dbReference type="Proteomes" id="UP000755667">
    <property type="component" value="Unassembled WGS sequence"/>
</dbReference>
<evidence type="ECO:0000313" key="10">
    <source>
        <dbReference type="Proteomes" id="UP000755667"/>
    </source>
</evidence>
<evidence type="ECO:0000256" key="5">
    <source>
        <dbReference type="ARBA" id="ARBA00023172"/>
    </source>
</evidence>
<dbReference type="OrthoDB" id="2290206at2"/>
<comment type="caution">
    <text evidence="8">The sequence shown here is derived from an EMBL/GenBank/DDBJ whole genome shotgun (WGS) entry which is preliminary data.</text>
</comment>
<dbReference type="InterPro" id="IPR050639">
    <property type="entry name" value="SSR_resolvase"/>
</dbReference>
<dbReference type="GeneID" id="62643341"/>
<dbReference type="Pfam" id="PF00239">
    <property type="entry name" value="Resolvase"/>
    <property type="match status" value="1"/>
</dbReference>
<evidence type="ECO:0000256" key="2">
    <source>
        <dbReference type="ARBA" id="ARBA00022908"/>
    </source>
</evidence>
<dbReference type="GO" id="GO:0003677">
    <property type="term" value="F:DNA binding"/>
    <property type="evidence" value="ECO:0007669"/>
    <property type="project" value="UniProtKB-KW"/>
</dbReference>
<dbReference type="Gene3D" id="3.40.50.1390">
    <property type="entry name" value="Resolvase, N-terminal catalytic domain"/>
    <property type="match status" value="1"/>
</dbReference>
<evidence type="ECO:0000313" key="8">
    <source>
        <dbReference type="EMBL" id="MBM2415063.1"/>
    </source>
</evidence>
<sequence length="208" mass="22352">MNTCQTKIGYARTSTVEQNLDGQIAALKAAGCGMVRTEQKSGTSLEGRSELRTILDFIHPGETLVVTRIDRLARSLSDLQAIVTHLKSKGAHLAATEQPVDTSTATGKAFFDMLGVFAEFETNLRREHQAEGIAVAKQRGVYRGRKPKIDLEAIQTKLIDECSPTEIARDMGISRGTVYKAKSQMTHAIPLAGPAVQGGVRAGSQGSV</sequence>
<dbReference type="InterPro" id="IPR006118">
    <property type="entry name" value="Recombinase_CS"/>
</dbReference>
<evidence type="ECO:0000313" key="11">
    <source>
        <dbReference type="Proteomes" id="UP000809440"/>
    </source>
</evidence>
<keyword evidence="4" id="KW-0238">DNA-binding</keyword>
<dbReference type="FunFam" id="3.40.50.1390:FF:000001">
    <property type="entry name" value="DNA recombinase"/>
    <property type="match status" value="1"/>
</dbReference>
<evidence type="ECO:0000256" key="4">
    <source>
        <dbReference type="ARBA" id="ARBA00023125"/>
    </source>
</evidence>
<dbReference type="Gene3D" id="1.10.10.60">
    <property type="entry name" value="Homeodomain-like"/>
    <property type="match status" value="1"/>
</dbReference>
<reference evidence="8 11" key="1">
    <citation type="submission" date="2021-01" db="EMBL/GenBank/DDBJ databases">
        <title>Diatom-associated Roseobacters Show Island Model of Population Structure.</title>
        <authorList>
            <person name="Qu L."/>
            <person name="Feng X."/>
            <person name="Chen Y."/>
            <person name="Li L."/>
            <person name="Wang X."/>
            <person name="Hu Z."/>
            <person name="Wang H."/>
            <person name="Luo H."/>
        </authorList>
    </citation>
    <scope>NUCLEOTIDE SEQUENCE</scope>
    <source>
        <strain evidence="9 11">CC28-63</strain>
        <strain evidence="8">CC28-69</strain>
    </source>
</reference>
<gene>
    <name evidence="8" type="ORF">JQX41_22390</name>
    <name evidence="9" type="ORF">JQX48_22340</name>
</gene>
<accession>A0A9Q2P1S5</accession>
<protein>
    <submittedName>
        <fullName evidence="8">Recombinase family protein</fullName>
    </submittedName>
</protein>
<keyword evidence="2" id="KW-0229">DNA integration</keyword>
<dbReference type="InterPro" id="IPR006119">
    <property type="entry name" value="Resolv_N"/>
</dbReference>
<dbReference type="PROSITE" id="PS00398">
    <property type="entry name" value="RECOMBINASES_2"/>
    <property type="match status" value="1"/>
</dbReference>
<dbReference type="GO" id="GO:0015074">
    <property type="term" value="P:DNA integration"/>
    <property type="evidence" value="ECO:0007669"/>
    <property type="project" value="UniProtKB-KW"/>
</dbReference>
<dbReference type="SMART" id="SM00857">
    <property type="entry name" value="Resolvase"/>
    <property type="match status" value="1"/>
</dbReference>
<keyword evidence="5" id="KW-0233">DNA recombination</keyword>
<dbReference type="Proteomes" id="UP000809440">
    <property type="component" value="Unassembled WGS sequence"/>
</dbReference>
<dbReference type="InterPro" id="IPR036162">
    <property type="entry name" value="Resolvase-like_N_sf"/>
</dbReference>
<dbReference type="AlphaFoldDB" id="A0A9Q2P1S5"/>
<dbReference type="RefSeq" id="WP_085633677.1">
    <property type="nucleotide sequence ID" value="NZ_JAFBWU010000025.1"/>
</dbReference>
<proteinExistence type="inferred from homology"/>